<reference evidence="2" key="1">
    <citation type="journal article" date="2022" name="Mol. Ecol. Resour.">
        <title>The genomes of chicory, endive, great burdock and yacon provide insights into Asteraceae palaeo-polyploidization history and plant inulin production.</title>
        <authorList>
            <person name="Fan W."/>
            <person name="Wang S."/>
            <person name="Wang H."/>
            <person name="Wang A."/>
            <person name="Jiang F."/>
            <person name="Liu H."/>
            <person name="Zhao H."/>
            <person name="Xu D."/>
            <person name="Zhang Y."/>
        </authorList>
    </citation>
    <scope>NUCLEOTIDE SEQUENCE [LARGE SCALE GENOMIC DNA]</scope>
    <source>
        <strain evidence="2">cv. Punajuju</strain>
    </source>
</reference>
<reference evidence="1 2" key="2">
    <citation type="journal article" date="2022" name="Mol. Ecol. Resour.">
        <title>The genomes of chicory, endive, great burdock and yacon provide insights into Asteraceae paleo-polyploidization history and plant inulin production.</title>
        <authorList>
            <person name="Fan W."/>
            <person name="Wang S."/>
            <person name="Wang H."/>
            <person name="Wang A."/>
            <person name="Jiang F."/>
            <person name="Liu H."/>
            <person name="Zhao H."/>
            <person name="Xu D."/>
            <person name="Zhang Y."/>
        </authorList>
    </citation>
    <scope>NUCLEOTIDE SEQUENCE [LARGE SCALE GENOMIC DNA]</scope>
    <source>
        <strain evidence="2">cv. Punajuju</strain>
        <tissue evidence="1">Leaves</tissue>
    </source>
</reference>
<name>A0ACB9F350_CICIN</name>
<evidence type="ECO:0000313" key="2">
    <source>
        <dbReference type="Proteomes" id="UP001055811"/>
    </source>
</evidence>
<protein>
    <submittedName>
        <fullName evidence="1">Uncharacterized protein</fullName>
    </submittedName>
</protein>
<keyword evidence="2" id="KW-1185">Reference proteome</keyword>
<organism evidence="1 2">
    <name type="scientific">Cichorium intybus</name>
    <name type="common">Chicory</name>
    <dbReference type="NCBI Taxonomy" id="13427"/>
    <lineage>
        <taxon>Eukaryota</taxon>
        <taxon>Viridiplantae</taxon>
        <taxon>Streptophyta</taxon>
        <taxon>Embryophyta</taxon>
        <taxon>Tracheophyta</taxon>
        <taxon>Spermatophyta</taxon>
        <taxon>Magnoliopsida</taxon>
        <taxon>eudicotyledons</taxon>
        <taxon>Gunneridae</taxon>
        <taxon>Pentapetalae</taxon>
        <taxon>asterids</taxon>
        <taxon>campanulids</taxon>
        <taxon>Asterales</taxon>
        <taxon>Asteraceae</taxon>
        <taxon>Cichorioideae</taxon>
        <taxon>Cichorieae</taxon>
        <taxon>Cichoriinae</taxon>
        <taxon>Cichorium</taxon>
    </lineage>
</organism>
<gene>
    <name evidence="1" type="ORF">L2E82_15112</name>
</gene>
<sequence length="233" mass="26307">MFLNRKAIAEILDMEWISDDQEHVYTVLAKIVGIDHGYGWCYVSCNQCSKKLVPDNGSFVCNTCKKECCYPIIRYKIHVRVSDESGSTTFVILNQDAEKLIDSCANKFVNRLGVESNKFPEEIINLTGKTFVFKIKLTDYNLKDVFENYTVVKIFEVDDTLEAKFCGFSSDKGVESKGKRTATTMIDEQSVDFPNNVVASTETRGSICEGETSGDHVTPEKESGQMKKLKNRK</sequence>
<dbReference type="EMBL" id="CM042011">
    <property type="protein sequence ID" value="KAI3765087.1"/>
    <property type="molecule type" value="Genomic_DNA"/>
</dbReference>
<proteinExistence type="predicted"/>
<evidence type="ECO:0000313" key="1">
    <source>
        <dbReference type="EMBL" id="KAI3765087.1"/>
    </source>
</evidence>
<dbReference type="Proteomes" id="UP001055811">
    <property type="component" value="Linkage Group LG03"/>
</dbReference>
<accession>A0ACB9F350</accession>
<comment type="caution">
    <text evidence="1">The sequence shown here is derived from an EMBL/GenBank/DDBJ whole genome shotgun (WGS) entry which is preliminary data.</text>
</comment>